<dbReference type="PANTHER" id="PTHR11731">
    <property type="entry name" value="PROTEASE FAMILY S9B,C DIPEPTIDYL-PEPTIDASE IV-RELATED"/>
    <property type="match status" value="1"/>
</dbReference>
<dbReference type="InterPro" id="IPR002469">
    <property type="entry name" value="Peptidase_S9B_N"/>
</dbReference>
<dbReference type="InterPro" id="IPR050278">
    <property type="entry name" value="Serine_Prot_S9B/DPPIV"/>
</dbReference>
<evidence type="ECO:0000259" key="6">
    <source>
        <dbReference type="Pfam" id="PF00930"/>
    </source>
</evidence>
<evidence type="ECO:0000313" key="8">
    <source>
        <dbReference type="Proteomes" id="UP001107558"/>
    </source>
</evidence>
<organism evidence="7 8">
    <name type="scientific">Polypedilum vanderplanki</name>
    <name type="common">Sleeping chironomid midge</name>
    <dbReference type="NCBI Taxonomy" id="319348"/>
    <lineage>
        <taxon>Eukaryota</taxon>
        <taxon>Metazoa</taxon>
        <taxon>Ecdysozoa</taxon>
        <taxon>Arthropoda</taxon>
        <taxon>Hexapoda</taxon>
        <taxon>Insecta</taxon>
        <taxon>Pterygota</taxon>
        <taxon>Neoptera</taxon>
        <taxon>Endopterygota</taxon>
        <taxon>Diptera</taxon>
        <taxon>Nematocera</taxon>
        <taxon>Chironomoidea</taxon>
        <taxon>Chironomidae</taxon>
        <taxon>Chironominae</taxon>
        <taxon>Polypedilum</taxon>
        <taxon>Polypedilum</taxon>
    </lineage>
</organism>
<dbReference type="Pfam" id="PF00930">
    <property type="entry name" value="DPPIV_N"/>
    <property type="match status" value="1"/>
</dbReference>
<dbReference type="Gene3D" id="3.40.50.1820">
    <property type="entry name" value="alpha/beta hydrolase"/>
    <property type="match status" value="1"/>
</dbReference>
<keyword evidence="4" id="KW-1133">Transmembrane helix</keyword>
<keyword evidence="4" id="KW-0472">Membrane</keyword>
<dbReference type="GO" id="GO:0006508">
    <property type="term" value="P:proteolysis"/>
    <property type="evidence" value="ECO:0007669"/>
    <property type="project" value="InterPro"/>
</dbReference>
<dbReference type="Gene3D" id="2.140.10.30">
    <property type="entry name" value="Dipeptidylpeptidase IV, N-terminal domain"/>
    <property type="match status" value="1"/>
</dbReference>
<proteinExistence type="inferred from homology"/>
<evidence type="ECO:0000259" key="5">
    <source>
        <dbReference type="Pfam" id="PF00326"/>
    </source>
</evidence>
<evidence type="ECO:0000313" key="7">
    <source>
        <dbReference type="EMBL" id="KAG5672060.1"/>
    </source>
</evidence>
<evidence type="ECO:0000256" key="4">
    <source>
        <dbReference type="SAM" id="Phobius"/>
    </source>
</evidence>
<dbReference type="EMBL" id="JADBJN010000003">
    <property type="protein sequence ID" value="KAG5672060.1"/>
    <property type="molecule type" value="Genomic_DNA"/>
</dbReference>
<name>A0A9J6BQB8_POLVA</name>
<gene>
    <name evidence="7" type="ORF">PVAND_002219</name>
</gene>
<dbReference type="Proteomes" id="UP001107558">
    <property type="component" value="Chromosome 3"/>
</dbReference>
<keyword evidence="2" id="KW-0325">Glycoprotein</keyword>
<dbReference type="GO" id="GO:0008236">
    <property type="term" value="F:serine-type peptidase activity"/>
    <property type="evidence" value="ECO:0007669"/>
    <property type="project" value="InterPro"/>
</dbReference>
<dbReference type="SUPFAM" id="SSF53474">
    <property type="entry name" value="alpha/beta-Hydrolases"/>
    <property type="match status" value="1"/>
</dbReference>
<protein>
    <recommendedName>
        <fullName evidence="3">Venom dipeptidyl peptidase 4</fullName>
    </recommendedName>
</protein>
<dbReference type="PANTHER" id="PTHR11731:SF192">
    <property type="entry name" value="IP17501P"/>
    <property type="match status" value="1"/>
</dbReference>
<dbReference type="Pfam" id="PF00326">
    <property type="entry name" value="Peptidase_S9"/>
    <property type="match status" value="1"/>
</dbReference>
<dbReference type="GO" id="GO:0005886">
    <property type="term" value="C:plasma membrane"/>
    <property type="evidence" value="ECO:0007669"/>
    <property type="project" value="TreeGrafter"/>
</dbReference>
<feature type="transmembrane region" description="Helical" evidence="4">
    <location>
        <begin position="87"/>
        <end position="111"/>
    </location>
</feature>
<feature type="domain" description="Dipeptidylpeptidase IV N-terminal" evidence="6">
    <location>
        <begin position="190"/>
        <end position="551"/>
    </location>
</feature>
<dbReference type="InterPro" id="IPR001375">
    <property type="entry name" value="Peptidase_S9_cat"/>
</dbReference>
<sequence length="846" mass="96688">MLQAPSYKILSQELSLSADENENEFSLSLSSDGSQDSLDLVLVEIGNKKRTKTVRRKKYHRTKKMNRIDGFESYEELIGSAKRRKQFIILGGLCLLAVLIIVAIVVSLVLVNKRSNDDSLEEVDLDDILKSKLQPRRFNGTWIDDKSFYYFDELGDFIIYDVLSKTKKVAVNHSAPAFEKFFSASSYEFSADGKYILLATEISKLYRHSFLATWYYYNIDEQSITEISLDNNQDKSYRLAKFGPVGSEMIVVDKNNLYYKSTPSATAVPITKDPFDPSSFKLNGVPDWVYEEEIFSSNSATWFSTDGKKVAFIQFDDTHVPTIALSLYGAPGMLKYPHIIPIQYPKAGAPNPTVRLFSVDLANFNSDNLQYITKPADIDVDHLITSVAWANENDLISVWTNRVQNKGLVYKCNNTGCENVLTLDKSDGWIEFYTEPFFNKAGNNMIFIDSNNGYRHIQVLDLNTKRVVSRTSGKFVVTEILKYNKEHDVIIYTANTEEDIKAQHVYAIKNEDSATPVCLTCNLHNDHTYYNAEVSEAGNRLVITSSGPQIPRVDFYTLKVDDNKIELSEHFEIENNNDMKNVLNGKSLPKKLYDKITFDDGTEAYVMMLLPPNLNEDNKYPMLVEVYGGPDSSSVTNRFSIEWGTYLASSLGIVYTKIDGRGSGLRSDEHLHKLYKNLGTVEVEDQIRTVQKLLEKYSYLDESRTGIWGWSYGGYVSGMSLMSDNDVFKCATSVAPVVDWMLYDSIYTERYMLTPELNERAYNVSRMTHFVDNITKYNKQYMLVHGTLDDNVHFQQGMVLARVLERSDIQFKEITYPDEDHSLAGVRPHLYHSLERFFRQCFKLTE</sequence>
<evidence type="ECO:0000256" key="2">
    <source>
        <dbReference type="ARBA" id="ARBA00023180"/>
    </source>
</evidence>
<keyword evidence="4" id="KW-0812">Transmembrane</keyword>
<dbReference type="OrthoDB" id="16520at2759"/>
<reference evidence="7" key="1">
    <citation type="submission" date="2021-03" db="EMBL/GenBank/DDBJ databases">
        <title>Chromosome level genome of the anhydrobiotic midge Polypedilum vanderplanki.</title>
        <authorList>
            <person name="Yoshida Y."/>
            <person name="Kikawada T."/>
            <person name="Gusev O."/>
        </authorList>
    </citation>
    <scope>NUCLEOTIDE SEQUENCE</scope>
    <source>
        <strain evidence="7">NIAS01</strain>
        <tissue evidence="7">Whole body or cell culture</tissue>
    </source>
</reference>
<dbReference type="SUPFAM" id="SSF82171">
    <property type="entry name" value="DPP6 N-terminal domain-like"/>
    <property type="match status" value="1"/>
</dbReference>
<evidence type="ECO:0000256" key="3">
    <source>
        <dbReference type="ARBA" id="ARBA00072929"/>
    </source>
</evidence>
<keyword evidence="8" id="KW-1185">Reference proteome</keyword>
<dbReference type="FunFam" id="3.40.50.1820:FF:000003">
    <property type="entry name" value="Dipeptidyl peptidase 4"/>
    <property type="match status" value="1"/>
</dbReference>
<comment type="caution">
    <text evidence="7">The sequence shown here is derived from an EMBL/GenBank/DDBJ whole genome shotgun (WGS) entry which is preliminary data.</text>
</comment>
<accession>A0A9J6BQB8</accession>
<dbReference type="InterPro" id="IPR029058">
    <property type="entry name" value="AB_hydrolase_fold"/>
</dbReference>
<comment type="similarity">
    <text evidence="1">Belongs to the peptidase S9B family. DPPIV subfamily.</text>
</comment>
<feature type="domain" description="Peptidase S9 prolyl oligopeptidase catalytic" evidence="5">
    <location>
        <begin position="641"/>
        <end position="843"/>
    </location>
</feature>
<evidence type="ECO:0000256" key="1">
    <source>
        <dbReference type="ARBA" id="ARBA00010036"/>
    </source>
</evidence>
<dbReference type="AlphaFoldDB" id="A0A9J6BQB8"/>
<dbReference type="GO" id="GO:0008239">
    <property type="term" value="F:dipeptidyl-peptidase activity"/>
    <property type="evidence" value="ECO:0007669"/>
    <property type="project" value="TreeGrafter"/>
</dbReference>